<sequence length="151" mass="15482">MYGLIILMGLSLVGLVGWGVFYEIRSRHPDFAAPRWWSSVVGVNVLVFVVAQVGLLFLVAQDAMAQEIATGEGAASPEISLGMGLALLAIGLPTAVATVAAGLAVGAVGSSALAAISEKPELFGRTLIYLGLAEGIAIYGVVVTILMLGKI</sequence>
<keyword evidence="2 5" id="KW-0812">Transmembrane</keyword>
<evidence type="ECO:0000313" key="7">
    <source>
        <dbReference type="EMBL" id="KFI19029.1"/>
    </source>
</evidence>
<name>A0A0E2Z0J5_9GAMM</name>
<organism evidence="7 8">
    <name type="scientific">Nitrosococcus oceani C-27</name>
    <dbReference type="NCBI Taxonomy" id="314279"/>
    <lineage>
        <taxon>Bacteria</taxon>
        <taxon>Pseudomonadati</taxon>
        <taxon>Pseudomonadota</taxon>
        <taxon>Gammaproteobacteria</taxon>
        <taxon>Chromatiales</taxon>
        <taxon>Chromatiaceae</taxon>
        <taxon>Nitrosococcus</taxon>
    </lineage>
</organism>
<keyword evidence="4 5" id="KW-0472">Membrane</keyword>
<protein>
    <submittedName>
        <fullName evidence="7">ATPase</fullName>
    </submittedName>
</protein>
<feature type="transmembrane region" description="Helical" evidence="5">
    <location>
        <begin position="6"/>
        <end position="24"/>
    </location>
</feature>
<gene>
    <name evidence="7" type="ORF">IB75_11110</name>
</gene>
<feature type="transmembrane region" description="Helical" evidence="5">
    <location>
        <begin position="36"/>
        <end position="59"/>
    </location>
</feature>
<dbReference type="OrthoDB" id="5771683at2"/>
<dbReference type="EMBL" id="JPGN01000067">
    <property type="protein sequence ID" value="KFI19029.1"/>
    <property type="molecule type" value="Genomic_DNA"/>
</dbReference>
<feature type="domain" description="V-ATPase proteolipid subunit C-like" evidence="6">
    <location>
        <begin position="88"/>
        <end position="147"/>
    </location>
</feature>
<dbReference type="InterPro" id="IPR035921">
    <property type="entry name" value="F/V-ATP_Csub_sf"/>
</dbReference>
<dbReference type="SUPFAM" id="SSF81333">
    <property type="entry name" value="F1F0 ATP synthase subunit C"/>
    <property type="match status" value="1"/>
</dbReference>
<evidence type="ECO:0000256" key="1">
    <source>
        <dbReference type="ARBA" id="ARBA00004141"/>
    </source>
</evidence>
<dbReference type="InterPro" id="IPR002379">
    <property type="entry name" value="ATPase_proteolipid_c-like_dom"/>
</dbReference>
<evidence type="ECO:0000256" key="3">
    <source>
        <dbReference type="ARBA" id="ARBA00022989"/>
    </source>
</evidence>
<dbReference type="Proteomes" id="UP000028839">
    <property type="component" value="Unassembled WGS sequence"/>
</dbReference>
<evidence type="ECO:0000256" key="5">
    <source>
        <dbReference type="SAM" id="Phobius"/>
    </source>
</evidence>
<dbReference type="AlphaFoldDB" id="A0A0E2Z0J5"/>
<proteinExistence type="predicted"/>
<dbReference type="Pfam" id="PF00137">
    <property type="entry name" value="ATP-synt_C"/>
    <property type="match status" value="1"/>
</dbReference>
<dbReference type="Gene3D" id="1.20.120.610">
    <property type="entry name" value="lithium bound rotor ring of v- atpase"/>
    <property type="match status" value="1"/>
</dbReference>
<evidence type="ECO:0000256" key="2">
    <source>
        <dbReference type="ARBA" id="ARBA00022692"/>
    </source>
</evidence>
<comment type="caution">
    <text evidence="7">The sequence shown here is derived from an EMBL/GenBank/DDBJ whole genome shotgun (WGS) entry which is preliminary data.</text>
</comment>
<dbReference type="CDD" id="cd18120">
    <property type="entry name" value="ATP-synt_Vo_Ao_c"/>
    <property type="match status" value="1"/>
</dbReference>
<evidence type="ECO:0000313" key="8">
    <source>
        <dbReference type="Proteomes" id="UP000028839"/>
    </source>
</evidence>
<accession>A0A0E2Z0J5</accession>
<comment type="subcellular location">
    <subcellularLocation>
        <location evidence="1">Membrane</location>
        <topology evidence="1">Multi-pass membrane protein</topology>
    </subcellularLocation>
</comment>
<dbReference type="GO" id="GO:0033177">
    <property type="term" value="C:proton-transporting two-sector ATPase complex, proton-transporting domain"/>
    <property type="evidence" value="ECO:0007669"/>
    <property type="project" value="InterPro"/>
</dbReference>
<evidence type="ECO:0000256" key="4">
    <source>
        <dbReference type="ARBA" id="ARBA00023136"/>
    </source>
</evidence>
<feature type="transmembrane region" description="Helical" evidence="5">
    <location>
        <begin position="79"/>
        <end position="106"/>
    </location>
</feature>
<dbReference type="HOGENOM" id="CLU_148047_3_0_6"/>
<feature type="transmembrane region" description="Helical" evidence="5">
    <location>
        <begin position="127"/>
        <end position="148"/>
    </location>
</feature>
<keyword evidence="3 5" id="KW-1133">Transmembrane helix</keyword>
<reference evidence="7 8" key="1">
    <citation type="submission" date="2014-07" db="EMBL/GenBank/DDBJ databases">
        <title>Comparative analysis of Nitrosococcus oceani genome inventories of strains from Pacific and Atlantic gyres.</title>
        <authorList>
            <person name="Lim C.K."/>
            <person name="Wang L."/>
            <person name="Sayavedra-Soto L.A."/>
            <person name="Klotz M.G."/>
        </authorList>
    </citation>
    <scope>NUCLEOTIDE SEQUENCE [LARGE SCALE GENOMIC DNA]</scope>
    <source>
        <strain evidence="7 8">C-27</strain>
    </source>
</reference>
<evidence type="ECO:0000259" key="6">
    <source>
        <dbReference type="Pfam" id="PF00137"/>
    </source>
</evidence>
<dbReference type="GO" id="GO:0015078">
    <property type="term" value="F:proton transmembrane transporter activity"/>
    <property type="evidence" value="ECO:0007669"/>
    <property type="project" value="InterPro"/>
</dbReference>